<name>A0A7S7SPV1_PALFE</name>
<organism evidence="1 2">
    <name type="scientific">Paludibaculum fermentans</name>
    <dbReference type="NCBI Taxonomy" id="1473598"/>
    <lineage>
        <taxon>Bacteria</taxon>
        <taxon>Pseudomonadati</taxon>
        <taxon>Acidobacteriota</taxon>
        <taxon>Terriglobia</taxon>
        <taxon>Bryobacterales</taxon>
        <taxon>Bryobacteraceae</taxon>
        <taxon>Paludibaculum</taxon>
    </lineage>
</organism>
<dbReference type="EMBL" id="CP063849">
    <property type="protein sequence ID" value="QOY92273.1"/>
    <property type="molecule type" value="Genomic_DNA"/>
</dbReference>
<evidence type="ECO:0000313" key="1">
    <source>
        <dbReference type="EMBL" id="QOY92273.1"/>
    </source>
</evidence>
<sequence>MDKDVRSAKPGVCPRCGMKLVPGIPEPVEYRLLLDITPSAWKPGQPVRMRFEIRDPHTNQRVTKLQVIHEKLFHLFIVSGDLTFFAHEHPEPQPDGTLLFETVLPKAGFYRILGDFYPEGGTPQLAVLSILSAGSGQISFATPRLAAQTSPQSATNLKVALRTEPAAPIAGLKTMLFFELEPGNGLEPYLGAWGHMLVASADLIDLIHTHPFLASGGPNLQFNVVFPRPGMHRLWVQFQRLGVVNTAVFTVPVRGL</sequence>
<evidence type="ECO:0000313" key="2">
    <source>
        <dbReference type="Proteomes" id="UP000593892"/>
    </source>
</evidence>
<proteinExistence type="predicted"/>
<gene>
    <name evidence="1" type="ORF">IRI77_36875</name>
</gene>
<keyword evidence="2" id="KW-1185">Reference proteome</keyword>
<dbReference type="KEGG" id="pfer:IRI77_36875"/>
<accession>A0A7S7SPV1</accession>
<dbReference type="Proteomes" id="UP000593892">
    <property type="component" value="Chromosome"/>
</dbReference>
<dbReference type="AlphaFoldDB" id="A0A7S7SPV1"/>
<protein>
    <submittedName>
        <fullName evidence="1">Uncharacterized protein</fullName>
    </submittedName>
</protein>
<reference evidence="1 2" key="1">
    <citation type="submission" date="2020-10" db="EMBL/GenBank/DDBJ databases">
        <title>Complete genome sequence of Paludibaculum fermentans P105T, a facultatively anaerobic acidobacterium capable of dissimilatory Fe(III) reduction.</title>
        <authorList>
            <person name="Dedysh S.N."/>
            <person name="Beletsky A.V."/>
            <person name="Kulichevskaya I.S."/>
            <person name="Mardanov A.V."/>
            <person name="Ravin N.V."/>
        </authorList>
    </citation>
    <scope>NUCLEOTIDE SEQUENCE [LARGE SCALE GENOMIC DNA]</scope>
    <source>
        <strain evidence="1 2">P105</strain>
    </source>
</reference>